<evidence type="ECO:0000256" key="4">
    <source>
        <dbReference type="SAM" id="MobiDB-lite"/>
    </source>
</evidence>
<dbReference type="Pfam" id="PF12796">
    <property type="entry name" value="Ank_2"/>
    <property type="match status" value="1"/>
</dbReference>
<feature type="compositionally biased region" description="Acidic residues" evidence="4">
    <location>
        <begin position="634"/>
        <end position="648"/>
    </location>
</feature>
<keyword evidence="2 3" id="KW-0040">ANK repeat</keyword>
<dbReference type="PROSITE" id="PS50297">
    <property type="entry name" value="ANK_REP_REGION"/>
    <property type="match status" value="4"/>
</dbReference>
<evidence type="ECO:0000256" key="1">
    <source>
        <dbReference type="ARBA" id="ARBA00022737"/>
    </source>
</evidence>
<organism evidence="5 6">
    <name type="scientific">Exophiala bonariae</name>
    <dbReference type="NCBI Taxonomy" id="1690606"/>
    <lineage>
        <taxon>Eukaryota</taxon>
        <taxon>Fungi</taxon>
        <taxon>Dikarya</taxon>
        <taxon>Ascomycota</taxon>
        <taxon>Pezizomycotina</taxon>
        <taxon>Eurotiomycetes</taxon>
        <taxon>Chaetothyriomycetidae</taxon>
        <taxon>Chaetothyriales</taxon>
        <taxon>Herpotrichiellaceae</taxon>
        <taxon>Exophiala</taxon>
    </lineage>
</organism>
<keyword evidence="1" id="KW-0677">Repeat</keyword>
<evidence type="ECO:0000313" key="6">
    <source>
        <dbReference type="Proteomes" id="UP001358417"/>
    </source>
</evidence>
<feature type="compositionally biased region" description="Basic and acidic residues" evidence="4">
    <location>
        <begin position="1660"/>
        <end position="1688"/>
    </location>
</feature>
<dbReference type="GeneID" id="89980359"/>
<evidence type="ECO:0008006" key="7">
    <source>
        <dbReference type="Google" id="ProtNLM"/>
    </source>
</evidence>
<feature type="region of interest" description="Disordered" evidence="4">
    <location>
        <begin position="612"/>
        <end position="675"/>
    </location>
</feature>
<sequence length="1840" mass="208080">MPIILPELPVPISDFVHYADQQPHTQVGVGQAVEPFKAYENKLREIYAQHLDHPAVSANHLVSIFETSPCTTRARDLNKESADQKDAYLLSLPDDLRRKHGSPATVQSLKDFRTNFTIFSESSLTELKWDNVVVAGSAVNTSLLPLNAPYSKSKRALRNYYHDKLAPASDVDLFLYGLNEEEAVEKIKQIETSVRDSILAETTTVRTKNAITIVSEYPVRHVQIVLRLYKSISEILTGFDVDSSCVAYDGQHVWASPRAVAAFMTQVNSVDLTRRSPSYENRLSKYSHRGFEVHWPLIDRKRIDPTIYERSFSRVQGLARLLVLEKLPHPTDRDDYLAKRREERGRPPLYNSYRFNNKLAGNLKDVQPDDVAEWVEEDDVSNYHTVSIPYGPRYNAKRVEKLLFTKDLLLNAEWNKPKDRETNLHRHPAFFGLIDDIVHDCCGFCPKATTDADLAALEDERKIYISGGLTFLKDDPGRQSIGSFNPITNEDWTEMAYVGNTTRLCQAIVDQDIDAVRDWFSSPEVTDVNRRDHTGRTPLQLAAMCSIPEVVQVLIEHGARLVSRLYNGMTALHIAAHRGNAQIVKDLLEKSAANEQEESRKEVGRKIARRAAAGLENNEGEKNATSQSDPGSESGEDDEEWKDEDTDSNDSMTEGSFIKVREKSEVTDPLAEDKDDPDVYDVDVLAWDNPLSPLHLAILAGNIEVIELLIDEYGADVLLPVKIMHDYDRKSAKAAILTLVLALELPLQQANITVKSLLAHGATSTQADMNHISALHYAINSGKTLIVDTLQNADPDAVSKAINFVSAQGYRDNPSVQIPLLTAIRTGRKDLVEKLVEMGADIEVPFAPFEQAYKRGVNYPYENHDDIYKKYQSCVEQPIILAAKMQMLDFVDYAIEHGVNVNTIEMRAWRLIDSYQWGDDGRSLLDIVRNHIKELKEALYPQHSSKPDVLQKDEHYLDFPKDSYQYWTAYHDLKDAKLLHRYQFLKCDQKNKLPGKSDQNGILQKNAAMEKVLTQLTQIENKLCKRGAKSFYDIHPKAHRNTYNARLGSAGMNDAPYETSISFVTSDVLGPERKAERIQLFEACWNGDVETVKSLCLSTSGALEVAVKDLHGFSPFSIAVLRGYHDLAQLIIEIATVQYKPASDSEKYRYTLRTEKEYDDDSDCDSENSHESEVGVLAHLVQDNFTVDDIATLADHVQSKVSPLKMLTWGFPGLRAVRNSAENEEAMRCFTCLKEPRPYAFDDAVSSWQWFNAALMDINRANRDSLVIYAIATNDLRLLRFILKIGHDLAQQTKDDGDLKVYPISTKEFQTAIRLGRVEMIGEILKATGFGFPLQKIFQKSGVQLERSPEYYQGLTVHGKKRQQFVDAARTGSRSRYYESDLGVPLLASILQGNLESAEYFFSDSPSRRYLEFANTIKDDKRIQGLSKTDGGVEGTVISWLATRNNLAMHMAVLSPPNQDGSQPILDYLLKKAPEWIDVRSADGKTPLFVAFEAGRYHSARMLIDAGADQTTRDTQGRNILHVILSDTSAQKYTILRPALEMLDQKLVPSLLTERCGIRLGTTTPLVSFLNQCAHSSGWEDSLTLILKYTDGKDLEKMNGAGDYPLHTVVRSDNSDLVKFLVHYRPELLYQENATGMTPAEVVATLYIRTRIENPPAPSSRDHWSVKDSPAESFLPKDKYDIDGNYHPDDDDDNGIHYSYNRNIGPARRMHHLINQLVNKFPAPRKLVSLHDANEVAKRLAFLQQKKSEEDRRHADQANKLGDQWAEKTDKHADEQALQDEVTDNLVYAPIDKDWGWLNWRKEIVKEEGIEEAIEKQRRDDNAWLPDLTNDNPFFAKSGR</sequence>
<dbReference type="InterPro" id="IPR002110">
    <property type="entry name" value="Ankyrin_rpt"/>
</dbReference>
<dbReference type="PROSITE" id="PS50088">
    <property type="entry name" value="ANK_REPEAT"/>
    <property type="match status" value="4"/>
</dbReference>
<evidence type="ECO:0000313" key="5">
    <source>
        <dbReference type="EMBL" id="KAK5056680.1"/>
    </source>
</evidence>
<feature type="repeat" description="ANK" evidence="3">
    <location>
        <begin position="689"/>
        <end position="711"/>
    </location>
</feature>
<dbReference type="PANTHER" id="PTHR24198">
    <property type="entry name" value="ANKYRIN REPEAT AND PROTEIN KINASE DOMAIN-CONTAINING PROTEIN"/>
    <property type="match status" value="1"/>
</dbReference>
<dbReference type="SUPFAM" id="SSF48403">
    <property type="entry name" value="Ankyrin repeat"/>
    <property type="match status" value="3"/>
</dbReference>
<evidence type="ECO:0000256" key="3">
    <source>
        <dbReference type="PROSITE-ProRule" id="PRU00023"/>
    </source>
</evidence>
<dbReference type="Gene3D" id="1.25.40.20">
    <property type="entry name" value="Ankyrin repeat-containing domain"/>
    <property type="match status" value="4"/>
</dbReference>
<dbReference type="SMART" id="SM00248">
    <property type="entry name" value="ANK"/>
    <property type="match status" value="11"/>
</dbReference>
<feature type="repeat" description="ANK" evidence="3">
    <location>
        <begin position="567"/>
        <end position="599"/>
    </location>
</feature>
<protein>
    <recommendedName>
        <fullName evidence="7">Ankyrin repeat protein</fullName>
    </recommendedName>
</protein>
<gene>
    <name evidence="5" type="ORF">LTR84_012212</name>
</gene>
<accession>A0AAV9NJ80</accession>
<reference evidence="5 6" key="1">
    <citation type="submission" date="2023-08" db="EMBL/GenBank/DDBJ databases">
        <title>Black Yeasts Isolated from many extreme environments.</title>
        <authorList>
            <person name="Coleine C."/>
            <person name="Stajich J.E."/>
            <person name="Selbmann L."/>
        </authorList>
    </citation>
    <scope>NUCLEOTIDE SEQUENCE [LARGE SCALE GENOMIC DNA]</scope>
    <source>
        <strain evidence="5 6">CCFEE 5792</strain>
    </source>
</reference>
<dbReference type="Proteomes" id="UP001358417">
    <property type="component" value="Unassembled WGS sequence"/>
</dbReference>
<keyword evidence="6" id="KW-1185">Reference proteome</keyword>
<proteinExistence type="predicted"/>
<feature type="repeat" description="ANK" evidence="3">
    <location>
        <begin position="1483"/>
        <end position="1515"/>
    </location>
</feature>
<dbReference type="Pfam" id="PF00023">
    <property type="entry name" value="Ank"/>
    <property type="match status" value="1"/>
</dbReference>
<name>A0AAV9NJ80_9EURO</name>
<dbReference type="EMBL" id="JAVRRD010000007">
    <property type="protein sequence ID" value="KAK5056680.1"/>
    <property type="molecule type" value="Genomic_DNA"/>
</dbReference>
<evidence type="ECO:0000256" key="2">
    <source>
        <dbReference type="ARBA" id="ARBA00023043"/>
    </source>
</evidence>
<dbReference type="PRINTS" id="PR01415">
    <property type="entry name" value="ANKYRIN"/>
</dbReference>
<feature type="region of interest" description="Disordered" evidence="4">
    <location>
        <begin position="1654"/>
        <end position="1698"/>
    </location>
</feature>
<feature type="repeat" description="ANK" evidence="3">
    <location>
        <begin position="534"/>
        <end position="561"/>
    </location>
</feature>
<dbReference type="InterPro" id="IPR036770">
    <property type="entry name" value="Ankyrin_rpt-contain_sf"/>
</dbReference>
<comment type="caution">
    <text evidence="5">The sequence shown here is derived from an EMBL/GenBank/DDBJ whole genome shotgun (WGS) entry which is preliminary data.</text>
</comment>
<dbReference type="RefSeq" id="XP_064708396.1">
    <property type="nucleotide sequence ID" value="XM_064855736.1"/>
</dbReference>
<dbReference type="PANTHER" id="PTHR24198:SF165">
    <property type="entry name" value="ANKYRIN REPEAT-CONTAINING PROTEIN-RELATED"/>
    <property type="match status" value="1"/>
</dbReference>